<evidence type="ECO:0000256" key="12">
    <source>
        <dbReference type="ARBA" id="ARBA00022842"/>
    </source>
</evidence>
<keyword evidence="10 18" id="KW-0862">Zinc</keyword>
<gene>
    <name evidence="21" type="ORF">TCAL_04658</name>
</gene>
<dbReference type="InterPro" id="IPR027417">
    <property type="entry name" value="P-loop_NTPase"/>
</dbReference>
<keyword evidence="9" id="KW-0378">Hydrolase</keyword>
<keyword evidence="7" id="KW-0547">Nucleotide-binding</keyword>
<evidence type="ECO:0000256" key="3">
    <source>
        <dbReference type="ARBA" id="ARBA00004286"/>
    </source>
</evidence>
<dbReference type="GO" id="GO:0000794">
    <property type="term" value="C:condensed nuclear chromosome"/>
    <property type="evidence" value="ECO:0007669"/>
    <property type="project" value="TreeGrafter"/>
</dbReference>
<evidence type="ECO:0000256" key="18">
    <source>
        <dbReference type="PROSITE-ProRule" id="PRU00471"/>
    </source>
</evidence>
<feature type="coiled-coil region" evidence="19">
    <location>
        <begin position="599"/>
        <end position="675"/>
    </location>
</feature>
<name>A0A553NCV8_TIGCA</name>
<comment type="subcellular location">
    <subcellularLocation>
        <location evidence="3">Chromosome</location>
    </subcellularLocation>
    <subcellularLocation>
        <location evidence="2">Nucleus</location>
    </subcellularLocation>
</comment>
<evidence type="ECO:0000256" key="4">
    <source>
        <dbReference type="ARBA" id="ARBA00009439"/>
    </source>
</evidence>
<dbReference type="GO" id="GO:0016887">
    <property type="term" value="F:ATP hydrolysis activity"/>
    <property type="evidence" value="ECO:0007669"/>
    <property type="project" value="InterPro"/>
</dbReference>
<dbReference type="GO" id="GO:0007004">
    <property type="term" value="P:telomere maintenance via telomerase"/>
    <property type="evidence" value="ECO:0007669"/>
    <property type="project" value="TreeGrafter"/>
</dbReference>
<sequence length="1199" mass="140321">MSYLESIRIQGIRSFGPKDSDFATMKFAQEKRNNKGETFVQVDPLTLILGNNGCGKTTIIEALRYATTGDFPPGSNGGRSFIHDPKMAGESVVHASVKLRFQSIQNNPHTINRAVNATQNPKTVSIKSVDSTIKDVKRDCSLSSKCNDVNELVKEHLGVSKAILNNVIFCHQEDSTWPLDEGSKVKDKFDEIFSAAKYQDCLKTMKDVQKKQLELARIDKTAVDFLREDRKVVREKRKNLRSKKQDIEDMGIDLVELQESKQPIRKKLQEMNEVEQNFKGINAKKTEAETKLREYQKLIQGLQSEMDYQSLDLSEDEIVLMISQLDQERKNKERDLSALEMERNEVEQVQEEEDRKCRVLAAQLGETEQKRKTWVENQNVLDQRAKRVREEFASFDLQSDLDTTAFMEKVVLELDRQRRKVNQESDKELEEHRLANGELEKQSAVLNDKKTTIQKSRTDFSKDLAEIKKTFRQMEHAPDDLKNIESTLEAKVMEVERHEASLEVAKTESTIEESKRELKHLETTESELRDEKEILDKNREEMMEIESKKKELAICDKELRRKETRNNRALSNIFDDEIPALKIIKSEFDRLYVINTKERQSLEADINSRKAEMSSLEKSETMIQSDVKNKEEKAKRLEDDIRQVLKDGEDLDEELQSTKDKLNETRHDLQVKEANKFSYGETIAKLEAMMAKGKTTSCPTCRRAFEEKIEAQELKDDLQKQIDKIPSKVRSIKDQLIQLDSRYEKLQKLHSIQEQRLELVGEIEKKKKEISDIQSEIRNHEQALYPSESDLDKLVLKIEEQNDLREDIFKMDSLYQDQQRLKRELADLEASNGDLRTARTLEEFKKEEERVLKRIKELRKEVEKQENALRNFHAKMNMLKAAINDLEKRKLEIEKQDQEASALRVKEKEIQEKLIQLKAEQQTIDEQLRNLRDDLNTQGQKYNRLLAEKEASVAKSTNALAKANQMKDQILGIVEQIQAYENSDNERKSDELKAKIKDLTRRREVKDKKLSELKTRMKEIQDLLMNQGNRKELSDNLTVKRHEEVVRIQEKEVEKFTNQLHILKYDDVSREQDKLTQRYTAIQAKIEHFNGKKAQMELETKDIERELKQDKWALAESKFREANIRMRCRQHAIQDLKKYTTALEISIGQYHKERMDVINEIIKELWRTTYKGNDIDYIKIQTDEPKESAGSTRRRNINY</sequence>
<accession>A0A553NCV8</accession>
<proteinExistence type="inferred from homology"/>
<organism evidence="21 22">
    <name type="scientific">Tigriopus californicus</name>
    <name type="common">Marine copepod</name>
    <dbReference type="NCBI Taxonomy" id="6832"/>
    <lineage>
        <taxon>Eukaryota</taxon>
        <taxon>Metazoa</taxon>
        <taxon>Ecdysozoa</taxon>
        <taxon>Arthropoda</taxon>
        <taxon>Crustacea</taxon>
        <taxon>Multicrustacea</taxon>
        <taxon>Hexanauplia</taxon>
        <taxon>Copepoda</taxon>
        <taxon>Harpacticoida</taxon>
        <taxon>Harpacticidae</taxon>
        <taxon>Tigriopus</taxon>
    </lineage>
</organism>
<feature type="coiled-coil region" evidence="19">
    <location>
        <begin position="701"/>
        <end position="783"/>
    </location>
</feature>
<reference evidence="21 22" key="1">
    <citation type="journal article" date="2018" name="Nat. Ecol. Evol.">
        <title>Genomic signatures of mitonuclear coevolution across populations of Tigriopus californicus.</title>
        <authorList>
            <person name="Barreto F.S."/>
            <person name="Watson E.T."/>
            <person name="Lima T.G."/>
            <person name="Willett C.S."/>
            <person name="Edmands S."/>
            <person name="Li W."/>
            <person name="Burton R.S."/>
        </authorList>
    </citation>
    <scope>NUCLEOTIDE SEQUENCE [LARGE SCALE GENOMIC DNA]</scope>
    <source>
        <strain evidence="21 22">San Diego</strain>
    </source>
</reference>
<evidence type="ECO:0000256" key="13">
    <source>
        <dbReference type="ARBA" id="ARBA00023054"/>
    </source>
</evidence>
<dbReference type="InterPro" id="IPR013134">
    <property type="entry name" value="Zn_hook_RAD50"/>
</dbReference>
<dbReference type="Proteomes" id="UP000318571">
    <property type="component" value="Chromosome 10"/>
</dbReference>
<dbReference type="PROSITE" id="PS51131">
    <property type="entry name" value="ZN_HOOK"/>
    <property type="match status" value="1"/>
</dbReference>
<dbReference type="AlphaFoldDB" id="A0A553NCV8"/>
<evidence type="ECO:0000256" key="16">
    <source>
        <dbReference type="ARBA" id="ARBA00023254"/>
    </source>
</evidence>
<dbReference type="GO" id="GO:0043047">
    <property type="term" value="F:single-stranded telomeric DNA binding"/>
    <property type="evidence" value="ECO:0007669"/>
    <property type="project" value="TreeGrafter"/>
</dbReference>
<dbReference type="GO" id="GO:0003691">
    <property type="term" value="F:double-stranded telomeric DNA binding"/>
    <property type="evidence" value="ECO:0007669"/>
    <property type="project" value="TreeGrafter"/>
</dbReference>
<keyword evidence="13 19" id="KW-0175">Coiled coil</keyword>
<dbReference type="Gene3D" id="3.40.50.300">
    <property type="entry name" value="P-loop containing nucleotide triphosphate hydrolases"/>
    <property type="match status" value="1"/>
</dbReference>
<evidence type="ECO:0000256" key="9">
    <source>
        <dbReference type="ARBA" id="ARBA00022801"/>
    </source>
</evidence>
<evidence type="ECO:0000256" key="17">
    <source>
        <dbReference type="ARBA" id="ARBA00049360"/>
    </source>
</evidence>
<keyword evidence="15" id="KW-0539">Nucleus</keyword>
<keyword evidence="22" id="KW-1185">Reference proteome</keyword>
<comment type="similarity">
    <text evidence="4">Belongs to the SMC family. RAD50 subfamily.</text>
</comment>
<keyword evidence="5" id="KW-0158">Chromosome</keyword>
<dbReference type="GO" id="GO:0070192">
    <property type="term" value="P:chromosome organization involved in meiotic cell cycle"/>
    <property type="evidence" value="ECO:0007669"/>
    <property type="project" value="TreeGrafter"/>
</dbReference>
<evidence type="ECO:0000256" key="5">
    <source>
        <dbReference type="ARBA" id="ARBA00022454"/>
    </source>
</evidence>
<evidence type="ECO:0000256" key="7">
    <source>
        <dbReference type="ARBA" id="ARBA00022741"/>
    </source>
</evidence>
<evidence type="ECO:0000256" key="8">
    <source>
        <dbReference type="ARBA" id="ARBA00022763"/>
    </source>
</evidence>
<evidence type="ECO:0000256" key="14">
    <source>
        <dbReference type="ARBA" id="ARBA00023204"/>
    </source>
</evidence>
<feature type="non-terminal residue" evidence="21">
    <location>
        <position position="1199"/>
    </location>
</feature>
<keyword evidence="6 18" id="KW-0479">Metal-binding</keyword>
<protein>
    <recommendedName>
        <fullName evidence="20">Zinc-hook domain-containing protein</fullName>
    </recommendedName>
</protein>
<feature type="coiled-coil region" evidence="19">
    <location>
        <begin position="982"/>
        <end position="1059"/>
    </location>
</feature>
<evidence type="ECO:0000256" key="19">
    <source>
        <dbReference type="SAM" id="Coils"/>
    </source>
</evidence>
<evidence type="ECO:0000313" key="21">
    <source>
        <dbReference type="EMBL" id="TRY63271.1"/>
    </source>
</evidence>
<feature type="domain" description="Zinc-hook" evidence="20">
    <location>
        <begin position="648"/>
        <end position="751"/>
    </location>
</feature>
<dbReference type="Pfam" id="PF13476">
    <property type="entry name" value="AAA_23"/>
    <property type="match status" value="1"/>
</dbReference>
<evidence type="ECO:0000313" key="22">
    <source>
        <dbReference type="Proteomes" id="UP000318571"/>
    </source>
</evidence>
<dbReference type="SUPFAM" id="SSF52540">
    <property type="entry name" value="P-loop containing nucleoside triphosphate hydrolases"/>
    <property type="match status" value="1"/>
</dbReference>
<evidence type="ECO:0000256" key="1">
    <source>
        <dbReference type="ARBA" id="ARBA00001947"/>
    </source>
</evidence>
<dbReference type="InterPro" id="IPR038729">
    <property type="entry name" value="Rad50/SbcC_AAA"/>
</dbReference>
<dbReference type="GO" id="GO:0030870">
    <property type="term" value="C:Mre11 complex"/>
    <property type="evidence" value="ECO:0007669"/>
    <property type="project" value="TreeGrafter"/>
</dbReference>
<keyword evidence="14" id="KW-0234">DNA repair</keyword>
<dbReference type="GO" id="GO:0000722">
    <property type="term" value="P:telomere maintenance via recombination"/>
    <property type="evidence" value="ECO:0007669"/>
    <property type="project" value="TreeGrafter"/>
</dbReference>
<keyword evidence="12" id="KW-0460">Magnesium</keyword>
<evidence type="ECO:0000256" key="2">
    <source>
        <dbReference type="ARBA" id="ARBA00004123"/>
    </source>
</evidence>
<keyword evidence="16" id="KW-0469">Meiosis</keyword>
<comment type="caution">
    <text evidence="21">The sequence shown here is derived from an EMBL/GenBank/DDBJ whole genome shotgun (WGS) entry which is preliminary data.</text>
</comment>
<feature type="coiled-coil region" evidence="19">
    <location>
        <begin position="407"/>
        <end position="449"/>
    </location>
</feature>
<keyword evidence="11" id="KW-0067">ATP-binding</keyword>
<dbReference type="GO" id="GO:0051880">
    <property type="term" value="F:G-quadruplex DNA binding"/>
    <property type="evidence" value="ECO:0007669"/>
    <property type="project" value="TreeGrafter"/>
</dbReference>
<dbReference type="GO" id="GO:0005524">
    <property type="term" value="F:ATP binding"/>
    <property type="evidence" value="ECO:0007669"/>
    <property type="project" value="UniProtKB-KW"/>
</dbReference>
<dbReference type="GO" id="GO:0006302">
    <property type="term" value="P:double-strand break repair"/>
    <property type="evidence" value="ECO:0007669"/>
    <property type="project" value="InterPro"/>
</dbReference>
<feature type="coiled-coil region" evidence="19">
    <location>
        <begin position="223"/>
        <end position="356"/>
    </location>
</feature>
<evidence type="ECO:0000256" key="15">
    <source>
        <dbReference type="ARBA" id="ARBA00023242"/>
    </source>
</evidence>
<dbReference type="STRING" id="6832.A0A553NCV8"/>
<comment type="catalytic activity">
    <reaction evidence="17">
        <text>ATP + H2O = ADP + phosphate + H(+)</text>
        <dbReference type="Rhea" id="RHEA:13065"/>
        <dbReference type="ChEBI" id="CHEBI:15377"/>
        <dbReference type="ChEBI" id="CHEBI:15378"/>
        <dbReference type="ChEBI" id="CHEBI:30616"/>
        <dbReference type="ChEBI" id="CHEBI:43474"/>
        <dbReference type="ChEBI" id="CHEBI:456216"/>
    </reaction>
</comment>
<dbReference type="EMBL" id="VCGU01000458">
    <property type="protein sequence ID" value="TRY63271.1"/>
    <property type="molecule type" value="Genomic_DNA"/>
</dbReference>
<dbReference type="GO" id="GO:0046872">
    <property type="term" value="F:metal ion binding"/>
    <property type="evidence" value="ECO:0007669"/>
    <property type="project" value="UniProtKB-UniRule"/>
</dbReference>
<feature type="binding site" evidence="18">
    <location>
        <position position="698"/>
    </location>
    <ligand>
        <name>Zn(2+)</name>
        <dbReference type="ChEBI" id="CHEBI:29105"/>
    </ligand>
</feature>
<comment type="cofactor">
    <cofactor evidence="1">
        <name>Zn(2+)</name>
        <dbReference type="ChEBI" id="CHEBI:29105"/>
    </cofactor>
</comment>
<evidence type="ECO:0000259" key="20">
    <source>
        <dbReference type="PROSITE" id="PS51131"/>
    </source>
</evidence>
<dbReference type="PANTHER" id="PTHR18867">
    <property type="entry name" value="RAD50"/>
    <property type="match status" value="1"/>
</dbReference>
<keyword evidence="8" id="KW-0227">DNA damage</keyword>
<feature type="coiled-coil region" evidence="19">
    <location>
        <begin position="481"/>
        <end position="565"/>
    </location>
</feature>
<feature type="coiled-coil region" evidence="19">
    <location>
        <begin position="811"/>
        <end position="948"/>
    </location>
</feature>
<dbReference type="PANTHER" id="PTHR18867:SF12">
    <property type="entry name" value="DNA REPAIR PROTEIN RAD50"/>
    <property type="match status" value="1"/>
</dbReference>
<evidence type="ECO:0000256" key="10">
    <source>
        <dbReference type="ARBA" id="ARBA00022833"/>
    </source>
</evidence>
<evidence type="ECO:0000256" key="11">
    <source>
        <dbReference type="ARBA" id="ARBA00022840"/>
    </source>
</evidence>
<feature type="binding site" evidence="18">
    <location>
        <position position="701"/>
    </location>
    <ligand>
        <name>Zn(2+)</name>
        <dbReference type="ChEBI" id="CHEBI:29105"/>
    </ligand>
</feature>
<evidence type="ECO:0000256" key="6">
    <source>
        <dbReference type="ARBA" id="ARBA00022723"/>
    </source>
</evidence>
<dbReference type="OMA" id="HDIASEY"/>